<evidence type="ECO:0000259" key="4">
    <source>
        <dbReference type="SMART" id="SM00477"/>
    </source>
</evidence>
<dbReference type="GO" id="GO:0003676">
    <property type="term" value="F:nucleic acid binding"/>
    <property type="evidence" value="ECO:0007669"/>
    <property type="project" value="InterPro"/>
</dbReference>
<dbReference type="InterPro" id="IPR044929">
    <property type="entry name" value="DNA/RNA_non-sp_Endonuclease_sf"/>
</dbReference>
<evidence type="ECO:0008006" key="8">
    <source>
        <dbReference type="Google" id="ProtNLM"/>
    </source>
</evidence>
<dbReference type="RefSeq" id="WP_074493895.1">
    <property type="nucleotide sequence ID" value="NZ_FPAM01000021.1"/>
</dbReference>
<keyword evidence="3" id="KW-0732">Signal</keyword>
<dbReference type="Proteomes" id="UP000186720">
    <property type="component" value="Unassembled WGS sequence"/>
</dbReference>
<dbReference type="InterPro" id="IPR040255">
    <property type="entry name" value="Non-specific_endonuclease"/>
</dbReference>
<dbReference type="InterPro" id="IPR001604">
    <property type="entry name" value="Endo_G_ENPP1-like_dom"/>
</dbReference>
<dbReference type="STRING" id="1302689.RG47T_5242"/>
<dbReference type="GO" id="GO:0016787">
    <property type="term" value="F:hydrolase activity"/>
    <property type="evidence" value="ECO:0007669"/>
    <property type="project" value="InterPro"/>
</dbReference>
<gene>
    <name evidence="6" type="ORF">RG47T_5242</name>
</gene>
<dbReference type="Pfam" id="PF01223">
    <property type="entry name" value="Endonuclease_NS"/>
    <property type="match status" value="1"/>
</dbReference>
<dbReference type="SMART" id="SM00892">
    <property type="entry name" value="Endonuclease_NS"/>
    <property type="match status" value="1"/>
</dbReference>
<reference evidence="6 7" key="1">
    <citation type="submission" date="2016-11" db="EMBL/GenBank/DDBJ databases">
        <title>Whole Genome Sequencing of Mucilaginibacter polytrichastri RG4-7(T) isolated from the moss sample.</title>
        <authorList>
            <person name="Li Y."/>
        </authorList>
    </citation>
    <scope>NUCLEOTIDE SEQUENCE [LARGE SCALE GENOMIC DNA]</scope>
    <source>
        <strain evidence="6 7">RG4-7</strain>
    </source>
</reference>
<dbReference type="OrthoDB" id="9811262at2"/>
<feature type="domain" description="ENPP1-3/EXOG-like endonuclease/phosphodiesterase" evidence="4">
    <location>
        <begin position="36"/>
        <end position="219"/>
    </location>
</feature>
<evidence type="ECO:0000256" key="3">
    <source>
        <dbReference type="SAM" id="SignalP"/>
    </source>
</evidence>
<feature type="active site" description="Proton acceptor" evidence="1">
    <location>
        <position position="99"/>
    </location>
</feature>
<organism evidence="6 7">
    <name type="scientific">Mucilaginibacter polytrichastri</name>
    <dbReference type="NCBI Taxonomy" id="1302689"/>
    <lineage>
        <taxon>Bacteria</taxon>
        <taxon>Pseudomonadati</taxon>
        <taxon>Bacteroidota</taxon>
        <taxon>Sphingobacteriia</taxon>
        <taxon>Sphingobacteriales</taxon>
        <taxon>Sphingobacteriaceae</taxon>
        <taxon>Mucilaginibacter</taxon>
    </lineage>
</organism>
<keyword evidence="2" id="KW-0479">Metal-binding</keyword>
<dbReference type="SUPFAM" id="SSF54060">
    <property type="entry name" value="His-Me finger endonucleases"/>
    <property type="match status" value="1"/>
</dbReference>
<dbReference type="PANTHER" id="PTHR13966">
    <property type="entry name" value="ENDONUCLEASE RELATED"/>
    <property type="match status" value="1"/>
</dbReference>
<evidence type="ECO:0000259" key="5">
    <source>
        <dbReference type="SMART" id="SM00892"/>
    </source>
</evidence>
<evidence type="ECO:0000313" key="7">
    <source>
        <dbReference type="Proteomes" id="UP000186720"/>
    </source>
</evidence>
<name>A0A1Q5ZS03_9SPHI</name>
<keyword evidence="7" id="KW-1185">Reference proteome</keyword>
<evidence type="ECO:0000256" key="2">
    <source>
        <dbReference type="PIRSR" id="PIRSR640255-2"/>
    </source>
</evidence>
<dbReference type="InterPro" id="IPR044925">
    <property type="entry name" value="His-Me_finger_sf"/>
</dbReference>
<dbReference type="InterPro" id="IPR020821">
    <property type="entry name" value="ENPP1-3/EXOG-like_nuc-like"/>
</dbReference>
<dbReference type="SMART" id="SM00477">
    <property type="entry name" value="NUC"/>
    <property type="match status" value="1"/>
</dbReference>
<dbReference type="Gene3D" id="3.40.570.10">
    <property type="entry name" value="Extracellular Endonuclease, subunit A"/>
    <property type="match status" value="1"/>
</dbReference>
<accession>A0A1Q5ZS03</accession>
<sequence length="219" mass="24582">MKIKSNLLLAVAGAAAAVGVNQRFTTSLPSEITVPHHHYTTYYDVTSHEADSVSWNLAPEMLGCTDKPKRKDLFGQDPQIPDTYKLKDNYINSGYDKGHLFNYEDASCDSTDRVECFYMSNMLPQPHYLNAGKWKTLEEQCRKWAQTQKLHIIAGGIGRIKTIGSGQVTVPQYCYKAILMNGIYQCWLFPNDKKLPAEIPLDSCKISTAALDQKTGLKL</sequence>
<feature type="domain" description="DNA/RNA non-specific endonuclease/pyrophosphatase/phosphodiesterase" evidence="5">
    <location>
        <begin position="35"/>
        <end position="219"/>
    </location>
</feature>
<comment type="caution">
    <text evidence="6">The sequence shown here is derived from an EMBL/GenBank/DDBJ whole genome shotgun (WGS) entry which is preliminary data.</text>
</comment>
<proteinExistence type="predicted"/>
<dbReference type="GO" id="GO:0004519">
    <property type="term" value="F:endonuclease activity"/>
    <property type="evidence" value="ECO:0007669"/>
    <property type="project" value="TreeGrafter"/>
</dbReference>
<dbReference type="GO" id="GO:0046872">
    <property type="term" value="F:metal ion binding"/>
    <property type="evidence" value="ECO:0007669"/>
    <property type="project" value="UniProtKB-KW"/>
</dbReference>
<feature type="binding site" evidence="2">
    <location>
        <position position="130"/>
    </location>
    <ligand>
        <name>Mg(2+)</name>
        <dbReference type="ChEBI" id="CHEBI:18420"/>
        <note>catalytic</note>
    </ligand>
</feature>
<evidence type="ECO:0000313" key="6">
    <source>
        <dbReference type="EMBL" id="OKS84552.1"/>
    </source>
</evidence>
<dbReference type="EMBL" id="MPPL01000002">
    <property type="protein sequence ID" value="OKS84552.1"/>
    <property type="molecule type" value="Genomic_DNA"/>
</dbReference>
<evidence type="ECO:0000256" key="1">
    <source>
        <dbReference type="PIRSR" id="PIRSR640255-1"/>
    </source>
</evidence>
<feature type="signal peptide" evidence="3">
    <location>
        <begin position="1"/>
        <end position="17"/>
    </location>
</feature>
<protein>
    <recommendedName>
        <fullName evidence="8">DNA/RNA non-specific endonuclease</fullName>
    </recommendedName>
</protein>
<feature type="chain" id="PRO_5010290410" description="DNA/RNA non-specific endonuclease" evidence="3">
    <location>
        <begin position="18"/>
        <end position="219"/>
    </location>
</feature>
<dbReference type="PANTHER" id="PTHR13966:SF5">
    <property type="entry name" value="ENDONUCLEASE G, MITOCHONDRIAL"/>
    <property type="match status" value="1"/>
</dbReference>
<dbReference type="AlphaFoldDB" id="A0A1Q5ZS03"/>